<dbReference type="CDD" id="cd00187">
    <property type="entry name" value="TOP4c"/>
    <property type="match status" value="1"/>
</dbReference>
<dbReference type="GO" id="GO:0019897">
    <property type="term" value="C:extrinsic component of plasma membrane"/>
    <property type="evidence" value="ECO:0007669"/>
    <property type="project" value="UniProtKB-UniRule"/>
</dbReference>
<dbReference type="InterPro" id="IPR013760">
    <property type="entry name" value="Topo_IIA-like_dom_sf"/>
</dbReference>
<dbReference type="SMART" id="SM00434">
    <property type="entry name" value="TOP4c"/>
    <property type="match status" value="1"/>
</dbReference>
<dbReference type="GO" id="GO:0005524">
    <property type="term" value="F:ATP binding"/>
    <property type="evidence" value="ECO:0007669"/>
    <property type="project" value="InterPro"/>
</dbReference>
<evidence type="ECO:0000256" key="5">
    <source>
        <dbReference type="ARBA" id="ARBA00023136"/>
    </source>
</evidence>
<reference evidence="10 11" key="1">
    <citation type="submission" date="2020-08" db="EMBL/GenBank/DDBJ databases">
        <title>Genome sequencing of Purple Non-Sulfur Bacteria from various extreme environments.</title>
        <authorList>
            <person name="Mayer M."/>
        </authorList>
    </citation>
    <scope>NUCLEOTIDE SEQUENCE [LARGE SCALE GENOMIC DNA]</scope>
    <source>
        <strain evidence="10 11">2761</strain>
    </source>
</reference>
<dbReference type="GO" id="GO:0005737">
    <property type="term" value="C:cytoplasm"/>
    <property type="evidence" value="ECO:0007669"/>
    <property type="project" value="TreeGrafter"/>
</dbReference>
<evidence type="ECO:0000313" key="11">
    <source>
        <dbReference type="Proteomes" id="UP000587070"/>
    </source>
</evidence>
<dbReference type="Gene3D" id="2.120.10.90">
    <property type="entry name" value="DNA gyrase/topoisomerase IV, subunit A, C-terminal"/>
    <property type="match status" value="1"/>
</dbReference>
<dbReference type="GO" id="GO:0003677">
    <property type="term" value="F:DNA binding"/>
    <property type="evidence" value="ECO:0007669"/>
    <property type="project" value="UniProtKB-UniRule"/>
</dbReference>
<name>A0A840G4C8_RHOTE</name>
<feature type="domain" description="Topo IIA-type catalytic" evidence="9">
    <location>
        <begin position="35"/>
        <end position="522"/>
    </location>
</feature>
<organism evidence="10 11">
    <name type="scientific">Rhodocyclus tenuis</name>
    <name type="common">Rhodospirillum tenue</name>
    <dbReference type="NCBI Taxonomy" id="1066"/>
    <lineage>
        <taxon>Bacteria</taxon>
        <taxon>Pseudomonadati</taxon>
        <taxon>Pseudomonadota</taxon>
        <taxon>Betaproteobacteria</taxon>
        <taxon>Rhodocyclales</taxon>
        <taxon>Rhodocyclaceae</taxon>
        <taxon>Rhodocyclus</taxon>
    </lineage>
</organism>
<evidence type="ECO:0000259" key="9">
    <source>
        <dbReference type="PROSITE" id="PS52040"/>
    </source>
</evidence>
<evidence type="ECO:0000256" key="6">
    <source>
        <dbReference type="ARBA" id="ARBA00023235"/>
    </source>
</evidence>
<dbReference type="InterPro" id="IPR013757">
    <property type="entry name" value="Topo_IIA_A_a_sf"/>
</dbReference>
<keyword evidence="2 7" id="KW-1003">Cell membrane</keyword>
<feature type="site" description="Interaction with DNA" evidence="7">
    <location>
        <position position="81"/>
    </location>
</feature>
<comment type="function">
    <text evidence="7">Topoisomerase IV is essential for chromosome segregation. It relaxes supercoiled DNA. Performs the decatenation events required during the replication of a circular DNA molecule.</text>
</comment>
<comment type="subunit">
    <text evidence="7">Heterotetramer composed of ParC and ParE.</text>
</comment>
<dbReference type="Gene3D" id="3.30.1360.40">
    <property type="match status" value="1"/>
</dbReference>
<evidence type="ECO:0000256" key="2">
    <source>
        <dbReference type="ARBA" id="ARBA00022475"/>
    </source>
</evidence>
<evidence type="ECO:0000256" key="1">
    <source>
        <dbReference type="ARBA" id="ARBA00000185"/>
    </source>
</evidence>
<feature type="site" description="Transition state stabilizer" evidence="7">
    <location>
        <position position="122"/>
    </location>
</feature>
<dbReference type="InterPro" id="IPR013758">
    <property type="entry name" value="Topo_IIA_A/C_ab"/>
</dbReference>
<dbReference type="GO" id="GO:0005694">
    <property type="term" value="C:chromosome"/>
    <property type="evidence" value="ECO:0007669"/>
    <property type="project" value="InterPro"/>
</dbReference>
<dbReference type="Gene3D" id="3.90.199.10">
    <property type="entry name" value="Topoisomerase II, domain 5"/>
    <property type="match status" value="1"/>
</dbReference>
<dbReference type="NCBIfam" id="TIGR01062">
    <property type="entry name" value="parC_Gneg"/>
    <property type="match status" value="1"/>
</dbReference>
<keyword evidence="11" id="KW-1185">Reference proteome</keyword>
<accession>A0A840G4C8</accession>
<dbReference type="OrthoDB" id="9806486at2"/>
<evidence type="ECO:0000256" key="4">
    <source>
        <dbReference type="ARBA" id="ARBA00023125"/>
    </source>
</evidence>
<dbReference type="InterPro" id="IPR035516">
    <property type="entry name" value="Gyrase/topoIV_suA_C"/>
</dbReference>
<dbReference type="PROSITE" id="PS52040">
    <property type="entry name" value="TOPO_IIA"/>
    <property type="match status" value="1"/>
</dbReference>
<keyword evidence="3 7" id="KW-0799">Topoisomerase</keyword>
<dbReference type="GO" id="GO:0003918">
    <property type="term" value="F:DNA topoisomerase type II (double strand cut, ATP-hydrolyzing) activity"/>
    <property type="evidence" value="ECO:0007669"/>
    <property type="project" value="UniProtKB-UniRule"/>
</dbReference>
<dbReference type="Pfam" id="PF00521">
    <property type="entry name" value="DNA_topoisoIV"/>
    <property type="match status" value="1"/>
</dbReference>
<dbReference type="HAMAP" id="MF_00936">
    <property type="entry name" value="ParC_type1"/>
    <property type="match status" value="1"/>
</dbReference>
<comment type="caution">
    <text evidence="10">The sequence shown here is derived from an EMBL/GenBank/DDBJ whole genome shotgun (WGS) entry which is preliminary data.</text>
</comment>
<evidence type="ECO:0000256" key="8">
    <source>
        <dbReference type="PROSITE-ProRule" id="PRU01384"/>
    </source>
</evidence>
<comment type="similarity">
    <text evidence="7">Belongs to the type II topoisomerase GyrA/ParC subunit family. ParC type 1 subfamily.</text>
</comment>
<dbReference type="SUPFAM" id="SSF101904">
    <property type="entry name" value="GyrA/ParC C-terminal domain-like"/>
    <property type="match status" value="1"/>
</dbReference>
<dbReference type="EC" id="5.6.2.2" evidence="7"/>
<sequence length="773" mass="84500">MSSIEELPREGVSIGSFAERAYLAYAIMAVKDRAIPMVHDGQKPVQKRILFSMWEAGQKSDSKPVKSARVVGDVLGKLHPHGDTAVYDAMVRLAQDFTVRYPLMDGQGNFGSLDGDSPAAMRYTEIRLAPIAELLLSEVDRGTVDFQDNYDGSFQEPKVLPARLPFTLLNGASGIAVGMACDLPPHNLKEVAAACVAYIRNPEISVGELMTHLPGPDFPGGGKLISPEADILSAYESGQGSLRVRARYEFEEMARNQWQVVITEFPPGCSAKKVLEELDALADPKLKDPKKDKLKPQQLVAKQRVLSLIDNVRDESDKSTSVRLVIEPKNSKVNRDELMTFLFAGTSLESSVKINLTVVGLEGNPSRKSLKMLVGEWASFRLTTVTRRCQFRLDEVDRRLHILDGRKIAFLHIDEVIRIIRESDEPKAALMSAFGLSETQAQDILEIRLRQLARLEWIKLEKEAAELAKEKAKLERLLNSPKAMREAIIGEIEADATRYGDARRTVIEEEASSSSGLPVAAVADEPVTVILSKNGWLRARPGHGVDLAQVGFKPGDELLAALETRTVLPVVLLDSDGRSYSFQASEAPTGRGDGIPITSLIEVQNGARLLYLLGGDLESKYLFAGQGGYGFVSALKNLVARPRSGKTFLTLDDGELPLPPLLLPADTRGLWIGGSTTSGRFPVFPFAEMRELDKGKGVKLVGLEPGATLAMLLPLHGDRVVLQLNIRGRIMPLVLAGDELDQHRVHRGAKGTCLPKQGVVVGVGPVVKRSEDK</sequence>
<dbReference type="PANTHER" id="PTHR43493">
    <property type="entry name" value="DNA GYRASE/TOPOISOMERASE SUBUNIT A"/>
    <property type="match status" value="1"/>
</dbReference>
<dbReference type="GO" id="GO:0009330">
    <property type="term" value="C:DNA topoisomerase type II (double strand cut, ATP-hydrolyzing) complex"/>
    <property type="evidence" value="ECO:0007669"/>
    <property type="project" value="TreeGrafter"/>
</dbReference>
<dbReference type="EMBL" id="JACIGE010000002">
    <property type="protein sequence ID" value="MBB4246181.1"/>
    <property type="molecule type" value="Genomic_DNA"/>
</dbReference>
<proteinExistence type="inferred from homology"/>
<evidence type="ECO:0000313" key="10">
    <source>
        <dbReference type="EMBL" id="MBB4246181.1"/>
    </source>
</evidence>
<feature type="active site" description="O-(5'-phospho-DNA)-tyrosine intermediate" evidence="7 8">
    <location>
        <position position="123"/>
    </location>
</feature>
<feature type="site" description="Interaction with DNA" evidence="7">
    <location>
        <position position="43"/>
    </location>
</feature>
<gene>
    <name evidence="7" type="primary">parC</name>
    <name evidence="10" type="ORF">GGD90_000538</name>
</gene>
<dbReference type="NCBIfam" id="NF004044">
    <property type="entry name" value="PRK05561.1"/>
    <property type="match status" value="1"/>
</dbReference>
<protein>
    <recommendedName>
        <fullName evidence="7">DNA topoisomerase 4 subunit A</fullName>
        <ecNumber evidence="7">5.6.2.2</ecNumber>
    </recommendedName>
    <alternativeName>
        <fullName evidence="7">Topoisomerase IV subunit A</fullName>
    </alternativeName>
</protein>
<dbReference type="PANTHER" id="PTHR43493:SF1">
    <property type="entry name" value="DNA TOPOISOMERASE 4 SUBUNIT A"/>
    <property type="match status" value="1"/>
</dbReference>
<dbReference type="InterPro" id="IPR002205">
    <property type="entry name" value="Topo_IIA_dom_A"/>
</dbReference>
<comment type="catalytic activity">
    <reaction evidence="1 7 8">
        <text>ATP-dependent breakage, passage and rejoining of double-stranded DNA.</text>
        <dbReference type="EC" id="5.6.2.2"/>
    </reaction>
</comment>
<dbReference type="InterPro" id="IPR050220">
    <property type="entry name" value="Type_II_DNA_Topoisomerases"/>
</dbReference>
<dbReference type="GO" id="GO:0006265">
    <property type="term" value="P:DNA topological change"/>
    <property type="evidence" value="ECO:0007669"/>
    <property type="project" value="UniProtKB-UniRule"/>
</dbReference>
<comment type="subcellular location">
    <subcellularLocation>
        <location evidence="7">Cell membrane</location>
        <topology evidence="7">Peripheral membrane protein</topology>
    </subcellularLocation>
</comment>
<keyword evidence="6 7" id="KW-0413">Isomerase</keyword>
<feature type="site" description="Interaction with DNA" evidence="7">
    <location>
        <position position="79"/>
    </location>
</feature>
<evidence type="ECO:0000256" key="3">
    <source>
        <dbReference type="ARBA" id="ARBA00023029"/>
    </source>
</evidence>
<evidence type="ECO:0000256" key="7">
    <source>
        <dbReference type="HAMAP-Rule" id="MF_00936"/>
    </source>
</evidence>
<dbReference type="InterPro" id="IPR005742">
    <property type="entry name" value="TopoIV_A_Gneg"/>
</dbReference>
<dbReference type="GO" id="GO:0007059">
    <property type="term" value="P:chromosome segregation"/>
    <property type="evidence" value="ECO:0007669"/>
    <property type="project" value="UniProtKB-UniRule"/>
</dbReference>
<keyword evidence="5 7" id="KW-0472">Membrane</keyword>
<dbReference type="SUPFAM" id="SSF56719">
    <property type="entry name" value="Type II DNA topoisomerase"/>
    <property type="match status" value="1"/>
</dbReference>
<dbReference type="Proteomes" id="UP000587070">
    <property type="component" value="Unassembled WGS sequence"/>
</dbReference>
<dbReference type="AlphaFoldDB" id="A0A840G4C8"/>
<dbReference type="FunFam" id="1.10.268.10:FF:000001">
    <property type="entry name" value="DNA gyrase subunit A"/>
    <property type="match status" value="1"/>
</dbReference>
<keyword evidence="4 7" id="KW-0238">DNA-binding</keyword>
<dbReference type="RefSeq" id="WP_153115736.1">
    <property type="nucleotide sequence ID" value="NZ_JACIGE010000002.1"/>
</dbReference>
<dbReference type="Gene3D" id="1.10.268.10">
    <property type="entry name" value="Topoisomerase, domain 3"/>
    <property type="match status" value="1"/>
</dbReference>